<name>A0A0M6ZVX4_9HYPH</name>
<dbReference type="STRING" id="388408.LAX5112_01140"/>
<protein>
    <submittedName>
        <fullName evidence="2">Type VI secretion protein, family</fullName>
    </submittedName>
</protein>
<dbReference type="EMBL" id="CXWD01000004">
    <property type="protein sequence ID" value="CTQ66915.1"/>
    <property type="molecule type" value="Genomic_DNA"/>
</dbReference>
<keyword evidence="3" id="KW-1185">Reference proteome</keyword>
<feature type="region of interest" description="Disordered" evidence="1">
    <location>
        <begin position="322"/>
        <end position="369"/>
    </location>
</feature>
<dbReference type="OrthoDB" id="1523296at2"/>
<dbReference type="NCBIfam" id="TIGR03347">
    <property type="entry name" value="VI_chp_1"/>
    <property type="match status" value="1"/>
</dbReference>
<dbReference type="PANTHER" id="PTHR35564:SF3">
    <property type="entry name" value="TYPE VI SECRETION SYSTEM BASEPLATE SUBUNIT TSSG"/>
    <property type="match status" value="1"/>
</dbReference>
<dbReference type="InterPro" id="IPR010732">
    <property type="entry name" value="T6SS_TssG-like"/>
</dbReference>
<dbReference type="Pfam" id="PF06996">
    <property type="entry name" value="T6SS_TssG"/>
    <property type="match status" value="1"/>
</dbReference>
<reference evidence="3" key="1">
    <citation type="submission" date="2015-07" db="EMBL/GenBank/DDBJ databases">
        <authorList>
            <person name="Rodrigo-Torres Lidia"/>
            <person name="Arahal R.David."/>
        </authorList>
    </citation>
    <scope>NUCLEOTIDE SEQUENCE [LARGE SCALE GENOMIC DNA]</scope>
    <source>
        <strain evidence="3">CECT 5112</strain>
    </source>
</reference>
<dbReference type="PANTHER" id="PTHR35564">
    <property type="match status" value="1"/>
</dbReference>
<gene>
    <name evidence="2" type="ORF">LAX5112_01140</name>
</gene>
<proteinExistence type="predicted"/>
<evidence type="ECO:0000313" key="3">
    <source>
        <dbReference type="Proteomes" id="UP000053235"/>
    </source>
</evidence>
<sequence>MTEVVEATDKHQALAGHLAHSQFFQLVYLIGLMHADVNKMGPGHAPKDEPIQFRATRSLSFGASDVSEISYNESRDKFDIRVNFLGLYGPASPLPPNVTERIIESDENPSSLEDLLDLFNHRLTILLYQIWRRSRHYIRFEDHGLDATSKCFLALCGFPIEDRAEIGSVARSALLPHVGLMSLYSNSAEAVASVLSSFFKVPCEIIEYVNRHVVMGEDSQISLGVRNTLLGGDMVLGEEVEDDLGKFTVRMGPASYEKLKPFMPGGERHPEIAELLAMVMRDPLDWDLQFVFKEDTVTAGKVGDIRLGVSLWLDAEEDSQLENPVQLTGLPLGSGPDYTGEQEHATPKTSGHVPGTGAADKQSNGLMVS</sequence>
<evidence type="ECO:0000313" key="2">
    <source>
        <dbReference type="EMBL" id="CTQ66915.1"/>
    </source>
</evidence>
<dbReference type="AlphaFoldDB" id="A0A0M6ZVX4"/>
<accession>A0A0M6ZVX4</accession>
<evidence type="ECO:0000256" key="1">
    <source>
        <dbReference type="SAM" id="MobiDB-lite"/>
    </source>
</evidence>
<dbReference type="Proteomes" id="UP000053235">
    <property type="component" value="Unassembled WGS sequence"/>
</dbReference>
<dbReference type="RefSeq" id="WP_055670994.1">
    <property type="nucleotide sequence ID" value="NZ_CXWD01000004.1"/>
</dbReference>
<organism evidence="2 3">
    <name type="scientific">Roseibium alexandrii</name>
    <dbReference type="NCBI Taxonomy" id="388408"/>
    <lineage>
        <taxon>Bacteria</taxon>
        <taxon>Pseudomonadati</taxon>
        <taxon>Pseudomonadota</taxon>
        <taxon>Alphaproteobacteria</taxon>
        <taxon>Hyphomicrobiales</taxon>
        <taxon>Stappiaceae</taxon>
        <taxon>Roseibium</taxon>
    </lineage>
</organism>